<evidence type="ECO:0000313" key="1">
    <source>
        <dbReference type="EMBL" id="KAJ9075852.1"/>
    </source>
</evidence>
<dbReference type="EMBL" id="QTSX02002360">
    <property type="protein sequence ID" value="KAJ9075852.1"/>
    <property type="molecule type" value="Genomic_DNA"/>
</dbReference>
<proteinExistence type="predicted"/>
<protein>
    <submittedName>
        <fullName evidence="1">Uncharacterized protein</fullName>
    </submittedName>
</protein>
<dbReference type="Proteomes" id="UP001165960">
    <property type="component" value="Unassembled WGS sequence"/>
</dbReference>
<gene>
    <name evidence="1" type="ORF">DSO57_1031721</name>
</gene>
<comment type="caution">
    <text evidence="1">The sequence shown here is derived from an EMBL/GenBank/DDBJ whole genome shotgun (WGS) entry which is preliminary data.</text>
</comment>
<sequence>MQDSTSKLSMQDAGNFPKVPISDTSSLLGEMHKSPNESYSEIPKSPGSGTEPEEAPKSQINKQKDLKSSHPKRPVPTCQCQAPHCHLRPPMPNCTIIATKFPDFPANVSYNAQGELNELPLDISNNMN</sequence>
<evidence type="ECO:0000313" key="2">
    <source>
        <dbReference type="Proteomes" id="UP001165960"/>
    </source>
</evidence>
<reference evidence="1" key="1">
    <citation type="submission" date="2022-04" db="EMBL/GenBank/DDBJ databases">
        <title>Genome of the entomopathogenic fungus Entomophthora muscae.</title>
        <authorList>
            <person name="Elya C."/>
            <person name="Lovett B.R."/>
            <person name="Lee E."/>
            <person name="Macias A.M."/>
            <person name="Hajek A.E."/>
            <person name="De Bivort B.L."/>
            <person name="Kasson M.T."/>
            <person name="De Fine Licht H.H."/>
            <person name="Stajich J.E."/>
        </authorList>
    </citation>
    <scope>NUCLEOTIDE SEQUENCE</scope>
    <source>
        <strain evidence="1">Berkeley</strain>
    </source>
</reference>
<name>A0ACC2TMY9_9FUNG</name>
<keyword evidence="2" id="KW-1185">Reference proteome</keyword>
<accession>A0ACC2TMY9</accession>
<organism evidence="1 2">
    <name type="scientific">Entomophthora muscae</name>
    <dbReference type="NCBI Taxonomy" id="34485"/>
    <lineage>
        <taxon>Eukaryota</taxon>
        <taxon>Fungi</taxon>
        <taxon>Fungi incertae sedis</taxon>
        <taxon>Zoopagomycota</taxon>
        <taxon>Entomophthoromycotina</taxon>
        <taxon>Entomophthoromycetes</taxon>
        <taxon>Entomophthorales</taxon>
        <taxon>Entomophthoraceae</taxon>
        <taxon>Entomophthora</taxon>
    </lineage>
</organism>